<dbReference type="STRING" id="1619100.UT34_C0001G0242"/>
<dbReference type="GO" id="GO:0002161">
    <property type="term" value="F:aminoacyl-tRNA deacylase activity"/>
    <property type="evidence" value="ECO:0007669"/>
    <property type="project" value="InterPro"/>
</dbReference>
<dbReference type="PANTHER" id="PTHR30411:SF9">
    <property type="entry name" value="MULTIFUNCTIONAL SER_THR-TRNA DEACYLASE PROXP-Y"/>
    <property type="match status" value="1"/>
</dbReference>
<name>A0A0G0QX42_9BACT</name>
<dbReference type="InterPro" id="IPR036754">
    <property type="entry name" value="YbaK/aa-tRNA-synt-asso_dom_sf"/>
</dbReference>
<evidence type="ECO:0000313" key="2">
    <source>
        <dbReference type="EMBL" id="KKR06202.1"/>
    </source>
</evidence>
<dbReference type="EMBL" id="LBWK01000001">
    <property type="protein sequence ID" value="KKR06202.1"/>
    <property type="molecule type" value="Genomic_DNA"/>
</dbReference>
<dbReference type="Pfam" id="PF04073">
    <property type="entry name" value="tRNA_edit"/>
    <property type="match status" value="1"/>
</dbReference>
<dbReference type="Proteomes" id="UP000034799">
    <property type="component" value="Unassembled WGS sequence"/>
</dbReference>
<dbReference type="GO" id="GO:0004812">
    <property type="term" value="F:aminoacyl-tRNA ligase activity"/>
    <property type="evidence" value="ECO:0007669"/>
    <property type="project" value="UniProtKB-KW"/>
</dbReference>
<keyword evidence="2" id="KW-0436">Ligase</keyword>
<dbReference type="SUPFAM" id="SSF55826">
    <property type="entry name" value="YbaK/ProRS associated domain"/>
    <property type="match status" value="1"/>
</dbReference>
<dbReference type="PANTHER" id="PTHR30411">
    <property type="entry name" value="CYTOPLASMIC PROTEIN"/>
    <property type="match status" value="1"/>
</dbReference>
<sequence>MAYDTFKKYVEDSRIQVDIIVTSEPTKTAVQAAQVHNVPVSNIVKSLLVKIDGGYKLFLVPGDKRLDLEKLAMRFGTDDIRMANADEVKDVTGYSIGGVPPFGHKHKLETYIEEGFDSTRELIAAGGAGNAVFRITLAYLKEIIT</sequence>
<comment type="caution">
    <text evidence="2">The sequence shown here is derived from an EMBL/GenBank/DDBJ whole genome shotgun (WGS) entry which is preliminary data.</text>
</comment>
<dbReference type="AlphaFoldDB" id="A0A0G0QX42"/>
<keyword evidence="2" id="KW-0030">Aminoacyl-tRNA synthetase</keyword>
<gene>
    <name evidence="2" type="ORF">UT34_C0001G0242</name>
</gene>
<dbReference type="Gene3D" id="3.90.960.10">
    <property type="entry name" value="YbaK/aminoacyl-tRNA synthetase-associated domain"/>
    <property type="match status" value="1"/>
</dbReference>
<evidence type="ECO:0000259" key="1">
    <source>
        <dbReference type="Pfam" id="PF04073"/>
    </source>
</evidence>
<feature type="domain" description="YbaK/aminoacyl-tRNA synthetase-associated" evidence="1">
    <location>
        <begin position="24"/>
        <end position="141"/>
    </location>
</feature>
<proteinExistence type="predicted"/>
<protein>
    <submittedName>
        <fullName evidence="2">YbaK/prolyl-tRNA synthetase associated region</fullName>
    </submittedName>
</protein>
<evidence type="ECO:0000313" key="3">
    <source>
        <dbReference type="Proteomes" id="UP000034799"/>
    </source>
</evidence>
<dbReference type="InterPro" id="IPR007214">
    <property type="entry name" value="YbaK/aa-tRNA-synth-assoc-dom"/>
</dbReference>
<reference evidence="2 3" key="1">
    <citation type="journal article" date="2015" name="Nature">
        <title>rRNA introns, odd ribosomes, and small enigmatic genomes across a large radiation of phyla.</title>
        <authorList>
            <person name="Brown C.T."/>
            <person name="Hug L.A."/>
            <person name="Thomas B.C."/>
            <person name="Sharon I."/>
            <person name="Castelle C.J."/>
            <person name="Singh A."/>
            <person name="Wilkins M.J."/>
            <person name="Williams K.H."/>
            <person name="Banfield J.F."/>
        </authorList>
    </citation>
    <scope>NUCLEOTIDE SEQUENCE [LARGE SCALE GENOMIC DNA]</scope>
</reference>
<accession>A0A0G0QX42</accession>
<dbReference type="CDD" id="cd04333">
    <property type="entry name" value="ProX_deacylase"/>
    <property type="match status" value="1"/>
</dbReference>
<organism evidence="2 3">
    <name type="scientific">candidate division WS6 bacterium GW2011_GWF2_39_15</name>
    <dbReference type="NCBI Taxonomy" id="1619100"/>
    <lineage>
        <taxon>Bacteria</taxon>
        <taxon>Candidatus Dojkabacteria</taxon>
    </lineage>
</organism>